<dbReference type="InterPro" id="IPR036779">
    <property type="entry name" value="LysM_dom_sf"/>
</dbReference>
<keyword evidence="1" id="KW-1133">Transmembrane helix</keyword>
<dbReference type="InterPro" id="IPR018392">
    <property type="entry name" value="LysM"/>
</dbReference>
<proteinExistence type="predicted"/>
<feature type="domain" description="LysM" evidence="2">
    <location>
        <begin position="151"/>
        <end position="196"/>
    </location>
</feature>
<dbReference type="Gene3D" id="3.10.350.10">
    <property type="entry name" value="LysM domain"/>
    <property type="match status" value="2"/>
</dbReference>
<dbReference type="GO" id="GO:0004222">
    <property type="term" value="F:metalloendopeptidase activity"/>
    <property type="evidence" value="ECO:0007669"/>
    <property type="project" value="TreeGrafter"/>
</dbReference>
<dbReference type="Proteomes" id="UP000014634">
    <property type="component" value="Unassembled WGS sequence"/>
</dbReference>
<dbReference type="Pfam" id="PF01551">
    <property type="entry name" value="Peptidase_M23"/>
    <property type="match status" value="1"/>
</dbReference>
<evidence type="ECO:0000313" key="3">
    <source>
        <dbReference type="EMBL" id="EPF29374.1"/>
    </source>
</evidence>
<dbReference type="EMBL" id="ATFE01000005">
    <property type="protein sequence ID" value="EPF29374.1"/>
    <property type="molecule type" value="Genomic_DNA"/>
</dbReference>
<dbReference type="InterPro" id="IPR016047">
    <property type="entry name" value="M23ase_b-sheet_dom"/>
</dbReference>
<dbReference type="PROSITE" id="PS51782">
    <property type="entry name" value="LYSM"/>
    <property type="match status" value="2"/>
</dbReference>
<dbReference type="PANTHER" id="PTHR21666:SF290">
    <property type="entry name" value="PEPTIDASE M23 DOMAIN PROTEIN"/>
    <property type="match status" value="1"/>
</dbReference>
<dbReference type="InterPro" id="IPR011055">
    <property type="entry name" value="Dup_hybrid_motif"/>
</dbReference>
<protein>
    <recommendedName>
        <fullName evidence="2">LysM domain-containing protein</fullName>
    </recommendedName>
</protein>
<keyword evidence="1" id="KW-0812">Transmembrane</keyword>
<evidence type="ECO:0000313" key="4">
    <source>
        <dbReference type="Proteomes" id="UP000014634"/>
    </source>
</evidence>
<gene>
    <name evidence="3" type="ORF">HMPREF9195_00884</name>
</gene>
<dbReference type="AlphaFoldDB" id="A0AA87TGY1"/>
<dbReference type="PANTHER" id="PTHR21666">
    <property type="entry name" value="PEPTIDASE-RELATED"/>
    <property type="match status" value="1"/>
</dbReference>
<reference evidence="3 4" key="1">
    <citation type="submission" date="2013-04" db="EMBL/GenBank/DDBJ databases">
        <title>The Genome Sequence of Treponema medium ATCC 700293.</title>
        <authorList>
            <consortium name="The Broad Institute Genomics Platform"/>
            <person name="Earl A."/>
            <person name="Ward D."/>
            <person name="Feldgarden M."/>
            <person name="Gevers D."/>
            <person name="Leonetti C."/>
            <person name="Blanton J.M."/>
            <person name="Dewhirst F.E."/>
            <person name="Izard J."/>
            <person name="Walker B."/>
            <person name="Young S."/>
            <person name="Zeng Q."/>
            <person name="Gargeya S."/>
            <person name="Fitzgerald M."/>
            <person name="Haas B."/>
            <person name="Abouelleil A."/>
            <person name="Allen A.W."/>
            <person name="Alvarado L."/>
            <person name="Arachchi H.M."/>
            <person name="Berlin A.M."/>
            <person name="Chapman S.B."/>
            <person name="Gainer-Dewar J."/>
            <person name="Goldberg J."/>
            <person name="Griggs A."/>
            <person name="Gujja S."/>
            <person name="Hansen M."/>
            <person name="Howarth C."/>
            <person name="Imamovic A."/>
            <person name="Ireland A."/>
            <person name="Larimer J."/>
            <person name="McCowan C."/>
            <person name="Murphy C."/>
            <person name="Pearson M."/>
            <person name="Poon T.W."/>
            <person name="Priest M."/>
            <person name="Roberts A."/>
            <person name="Saif S."/>
            <person name="Shea T."/>
            <person name="Sisk P."/>
            <person name="Sykes S."/>
            <person name="Wortman J."/>
            <person name="Nusbaum C."/>
            <person name="Birren B."/>
        </authorList>
    </citation>
    <scope>NUCLEOTIDE SEQUENCE [LARGE SCALE GENOMIC DNA]</scope>
    <source>
        <strain evidence="3 4">ATCC 700293</strain>
    </source>
</reference>
<dbReference type="SMART" id="SM00257">
    <property type="entry name" value="LysM"/>
    <property type="match status" value="2"/>
</dbReference>
<evidence type="ECO:0000259" key="2">
    <source>
        <dbReference type="PROSITE" id="PS51782"/>
    </source>
</evidence>
<dbReference type="SUPFAM" id="SSF51261">
    <property type="entry name" value="Duplicated hybrid motif"/>
    <property type="match status" value="1"/>
</dbReference>
<feature type="transmembrane region" description="Helical" evidence="1">
    <location>
        <begin position="79"/>
        <end position="97"/>
    </location>
</feature>
<dbReference type="RefSeq" id="WP_016522851.1">
    <property type="nucleotide sequence ID" value="NZ_KE332517.1"/>
</dbReference>
<name>A0AA87TGY1_TREMD</name>
<sequence>MDIITYHASDMDILQSDSMPFSAQITHKSGYTGGQARQAAVAADMRFFSGFDEVRSAYTHTKPPATFNRAVPLIRFNPLPFLLVFSILYALLALPLLRTGVGSYSIRTMTFNEEPSSSRALHSYIFPEQENFTDQEAVTATDGYVSTVTFKDYTVKKGDTVSGIASQAGLRNFGTLLSVNNIDNARRISAGQVLRIPSMDGLLYTVKKNETLAGIAAAHNVTVTALLDANDLTNETLAVGQKLFIPGASLSSFELRKALGELFIYPIHGRLTSPFGYRSDPFTGVRSFHSGVDLAAPTGTSVKATLDGRIAETGFNRIFGNYIIITHDRGYQSLYGHLSAIYVKRGQYVTQGAVVGAVGNTGYSTGPHLHLSIYKNGRLINPFSVLK</sequence>
<dbReference type="Gene3D" id="2.70.70.10">
    <property type="entry name" value="Glucose Permease (Domain IIA)"/>
    <property type="match status" value="1"/>
</dbReference>
<dbReference type="Pfam" id="PF01476">
    <property type="entry name" value="LysM"/>
    <property type="match status" value="2"/>
</dbReference>
<accession>A0AA87TGY1</accession>
<dbReference type="InterPro" id="IPR050570">
    <property type="entry name" value="Cell_wall_metabolism_enzyme"/>
</dbReference>
<dbReference type="CDD" id="cd00118">
    <property type="entry name" value="LysM"/>
    <property type="match status" value="2"/>
</dbReference>
<feature type="domain" description="LysM" evidence="2">
    <location>
        <begin position="202"/>
        <end position="245"/>
    </location>
</feature>
<dbReference type="CDD" id="cd12797">
    <property type="entry name" value="M23_peptidase"/>
    <property type="match status" value="1"/>
</dbReference>
<comment type="caution">
    <text evidence="3">The sequence shown here is derived from an EMBL/GenBank/DDBJ whole genome shotgun (WGS) entry which is preliminary data.</text>
</comment>
<organism evidence="3 4">
    <name type="scientific">Treponema medium ATCC 700293</name>
    <dbReference type="NCBI Taxonomy" id="1125700"/>
    <lineage>
        <taxon>Bacteria</taxon>
        <taxon>Pseudomonadati</taxon>
        <taxon>Spirochaetota</taxon>
        <taxon>Spirochaetia</taxon>
        <taxon>Spirochaetales</taxon>
        <taxon>Treponemataceae</taxon>
        <taxon>Treponema</taxon>
    </lineage>
</organism>
<keyword evidence="1" id="KW-0472">Membrane</keyword>
<evidence type="ECO:0000256" key="1">
    <source>
        <dbReference type="SAM" id="Phobius"/>
    </source>
</evidence>